<dbReference type="SMART" id="SM00320">
    <property type="entry name" value="WD40"/>
    <property type="match status" value="5"/>
</dbReference>
<evidence type="ECO:0000313" key="7">
    <source>
        <dbReference type="Proteomes" id="UP001157974"/>
    </source>
</evidence>
<feature type="compositionally biased region" description="Polar residues" evidence="5">
    <location>
        <begin position="406"/>
        <end position="422"/>
    </location>
</feature>
<feature type="repeat" description="WD" evidence="3">
    <location>
        <begin position="192"/>
        <end position="235"/>
    </location>
</feature>
<name>A0AAV8UIW6_9RHOD</name>
<dbReference type="InterPro" id="IPR019775">
    <property type="entry name" value="WD40_repeat_CS"/>
</dbReference>
<keyword evidence="2" id="KW-0677">Repeat</keyword>
<dbReference type="CDD" id="cd00200">
    <property type="entry name" value="WD40"/>
    <property type="match status" value="1"/>
</dbReference>
<feature type="coiled-coil region" evidence="4">
    <location>
        <begin position="427"/>
        <end position="461"/>
    </location>
</feature>
<evidence type="ECO:0000256" key="4">
    <source>
        <dbReference type="SAM" id="Coils"/>
    </source>
</evidence>
<keyword evidence="4" id="KW-0175">Coiled coil</keyword>
<dbReference type="InterPro" id="IPR020472">
    <property type="entry name" value="WD40_PAC1"/>
</dbReference>
<keyword evidence="1 3" id="KW-0853">WD repeat</keyword>
<evidence type="ECO:0000256" key="2">
    <source>
        <dbReference type="ARBA" id="ARBA00022737"/>
    </source>
</evidence>
<keyword evidence="7" id="KW-1185">Reference proteome</keyword>
<feature type="region of interest" description="Disordered" evidence="5">
    <location>
        <begin position="374"/>
        <end position="427"/>
    </location>
</feature>
<sequence>MANSGGHEGAAVSCISLSPSEDLFVSGSASGVVAVHQVGGDVGALHTVSVHGSLVSALDLGRRDLLFEGDAHGSVCCTRLLLNSDDHGGVKAEKKWELKAAHDALDITGISSTDEGRVVASSGKDECVRLWDVETQKQIVKLEGHKGWVKCVAVATSSDEVSSGNLVVSGGRDKAIKLWDIRASKTREVHNLLGHTGWVHAVDLSDGPSYPKIVSCSGDKTVRLWDLNNLKQESIMQGHELRVWSVAVNGSGDLAISGSSDGTMRSWRLAGHSFTEKIVEKGDDAILAVAMTKNGALAVSGYDSGVVRETWLESSVSEAYDASGSATVTPPEDVFEFPELQPVKMDIQKPMPAFHVGQGPRLIVGSEQFRVPGLLTTKSGNDSQSMRVSSMLPLASKPPPSRPEVPQTSPGASIPHSTTTKESAGDKEALMSRVREMEAKIEEIENQRLEMEKKYIAAVADANVKSAKIAEQDRAIYSLEERLRSLDVGIKQGTGERRILDETVALSALNDRVDSLLSRMDMLLKN</sequence>
<feature type="repeat" description="WD" evidence="3">
    <location>
        <begin position="236"/>
        <end position="269"/>
    </location>
</feature>
<evidence type="ECO:0000256" key="5">
    <source>
        <dbReference type="SAM" id="MobiDB-lite"/>
    </source>
</evidence>
<feature type="repeat" description="WD" evidence="3">
    <location>
        <begin position="107"/>
        <end position="141"/>
    </location>
</feature>
<evidence type="ECO:0000256" key="1">
    <source>
        <dbReference type="ARBA" id="ARBA00022574"/>
    </source>
</evidence>
<dbReference type="Proteomes" id="UP001157974">
    <property type="component" value="Unassembled WGS sequence"/>
</dbReference>
<dbReference type="Pfam" id="PF00400">
    <property type="entry name" value="WD40"/>
    <property type="match status" value="5"/>
</dbReference>
<dbReference type="InterPro" id="IPR001680">
    <property type="entry name" value="WD40_rpt"/>
</dbReference>
<dbReference type="InterPro" id="IPR015943">
    <property type="entry name" value="WD40/YVTN_repeat-like_dom_sf"/>
</dbReference>
<feature type="compositionally biased region" description="Polar residues" evidence="5">
    <location>
        <begin position="376"/>
        <end position="388"/>
    </location>
</feature>
<dbReference type="PRINTS" id="PR00320">
    <property type="entry name" value="GPROTEINBRPT"/>
</dbReference>
<gene>
    <name evidence="6" type="ORF">NDN08_006854</name>
</gene>
<dbReference type="PROSITE" id="PS00678">
    <property type="entry name" value="WD_REPEATS_1"/>
    <property type="match status" value="3"/>
</dbReference>
<dbReference type="InterPro" id="IPR036322">
    <property type="entry name" value="WD40_repeat_dom_sf"/>
</dbReference>
<accession>A0AAV8UIW6</accession>
<organism evidence="6 7">
    <name type="scientific">Rhodosorus marinus</name>
    <dbReference type="NCBI Taxonomy" id="101924"/>
    <lineage>
        <taxon>Eukaryota</taxon>
        <taxon>Rhodophyta</taxon>
        <taxon>Stylonematophyceae</taxon>
        <taxon>Stylonematales</taxon>
        <taxon>Stylonemataceae</taxon>
        <taxon>Rhodosorus</taxon>
    </lineage>
</organism>
<protein>
    <submittedName>
        <fullName evidence="6">Uncharacterized protein</fullName>
    </submittedName>
</protein>
<dbReference type="PROSITE" id="PS50294">
    <property type="entry name" value="WD_REPEATS_REGION"/>
    <property type="match status" value="3"/>
</dbReference>
<dbReference type="PROSITE" id="PS50082">
    <property type="entry name" value="WD_REPEATS_2"/>
    <property type="match status" value="4"/>
</dbReference>
<dbReference type="SUPFAM" id="SSF50978">
    <property type="entry name" value="WD40 repeat-like"/>
    <property type="match status" value="1"/>
</dbReference>
<feature type="repeat" description="WD" evidence="3">
    <location>
        <begin position="142"/>
        <end position="189"/>
    </location>
</feature>
<dbReference type="PANTHER" id="PTHR19848">
    <property type="entry name" value="WD40 REPEAT PROTEIN"/>
    <property type="match status" value="1"/>
</dbReference>
<comment type="caution">
    <text evidence="6">The sequence shown here is derived from an EMBL/GenBank/DDBJ whole genome shotgun (WGS) entry which is preliminary data.</text>
</comment>
<reference evidence="6 7" key="1">
    <citation type="journal article" date="2023" name="Nat. Commun.">
        <title>Origin of minicircular mitochondrial genomes in red algae.</title>
        <authorList>
            <person name="Lee Y."/>
            <person name="Cho C.H."/>
            <person name="Lee Y.M."/>
            <person name="Park S.I."/>
            <person name="Yang J.H."/>
            <person name="West J.A."/>
            <person name="Bhattacharya D."/>
            <person name="Yoon H.S."/>
        </authorList>
    </citation>
    <scope>NUCLEOTIDE SEQUENCE [LARGE SCALE GENOMIC DNA]</scope>
    <source>
        <strain evidence="6 7">CCMP1338</strain>
        <tissue evidence="6">Whole cell</tissue>
    </source>
</reference>
<dbReference type="AlphaFoldDB" id="A0AAV8UIW6"/>
<proteinExistence type="predicted"/>
<dbReference type="PANTHER" id="PTHR19848:SF8">
    <property type="entry name" value="F-BOX AND WD REPEAT DOMAIN CONTAINING 7"/>
    <property type="match status" value="1"/>
</dbReference>
<dbReference type="Gene3D" id="2.130.10.10">
    <property type="entry name" value="YVTN repeat-like/Quinoprotein amine dehydrogenase"/>
    <property type="match status" value="2"/>
</dbReference>
<evidence type="ECO:0000256" key="3">
    <source>
        <dbReference type="PROSITE-ProRule" id="PRU00221"/>
    </source>
</evidence>
<evidence type="ECO:0000313" key="6">
    <source>
        <dbReference type="EMBL" id="KAJ8902449.1"/>
    </source>
</evidence>
<dbReference type="EMBL" id="JAMWBK010000009">
    <property type="protein sequence ID" value="KAJ8902449.1"/>
    <property type="molecule type" value="Genomic_DNA"/>
</dbReference>